<dbReference type="EMBL" id="MU006095">
    <property type="protein sequence ID" value="KAF2839068.1"/>
    <property type="molecule type" value="Genomic_DNA"/>
</dbReference>
<organism evidence="2 3">
    <name type="scientific">Patellaria atrata CBS 101060</name>
    <dbReference type="NCBI Taxonomy" id="1346257"/>
    <lineage>
        <taxon>Eukaryota</taxon>
        <taxon>Fungi</taxon>
        <taxon>Dikarya</taxon>
        <taxon>Ascomycota</taxon>
        <taxon>Pezizomycotina</taxon>
        <taxon>Dothideomycetes</taxon>
        <taxon>Dothideomycetes incertae sedis</taxon>
        <taxon>Patellariales</taxon>
        <taxon>Patellariaceae</taxon>
        <taxon>Patellaria</taxon>
    </lineage>
</organism>
<keyword evidence="3" id="KW-1185">Reference proteome</keyword>
<evidence type="ECO:0000313" key="2">
    <source>
        <dbReference type="EMBL" id="KAF2839068.1"/>
    </source>
</evidence>
<dbReference type="AlphaFoldDB" id="A0A9P4VPR2"/>
<feature type="chain" id="PRO_5040449837" description="Secreted protein" evidence="1">
    <location>
        <begin position="17"/>
        <end position="71"/>
    </location>
</feature>
<proteinExistence type="predicted"/>
<keyword evidence="1" id="KW-0732">Signal</keyword>
<protein>
    <recommendedName>
        <fullName evidence="4">Secreted protein</fullName>
    </recommendedName>
</protein>
<gene>
    <name evidence="2" type="ORF">M501DRAFT_1003620</name>
</gene>
<comment type="caution">
    <text evidence="2">The sequence shown here is derived from an EMBL/GenBank/DDBJ whole genome shotgun (WGS) entry which is preliminary data.</text>
</comment>
<accession>A0A9P4VPR2</accession>
<sequence length="71" mass="8018">MLMWWAMLLSHCAVKAVPRGTARDTVHWGTLSKSHMNARILFSPPLAAEFQSIFTFATEHDCCRCCQAFTS</sequence>
<dbReference type="Proteomes" id="UP000799429">
    <property type="component" value="Unassembled WGS sequence"/>
</dbReference>
<feature type="signal peptide" evidence="1">
    <location>
        <begin position="1"/>
        <end position="16"/>
    </location>
</feature>
<evidence type="ECO:0008006" key="4">
    <source>
        <dbReference type="Google" id="ProtNLM"/>
    </source>
</evidence>
<evidence type="ECO:0000313" key="3">
    <source>
        <dbReference type="Proteomes" id="UP000799429"/>
    </source>
</evidence>
<name>A0A9P4VPR2_9PEZI</name>
<evidence type="ECO:0000256" key="1">
    <source>
        <dbReference type="SAM" id="SignalP"/>
    </source>
</evidence>
<reference evidence="2" key="1">
    <citation type="journal article" date="2020" name="Stud. Mycol.">
        <title>101 Dothideomycetes genomes: a test case for predicting lifestyles and emergence of pathogens.</title>
        <authorList>
            <person name="Haridas S."/>
            <person name="Albert R."/>
            <person name="Binder M."/>
            <person name="Bloem J."/>
            <person name="Labutti K."/>
            <person name="Salamov A."/>
            <person name="Andreopoulos B."/>
            <person name="Baker S."/>
            <person name="Barry K."/>
            <person name="Bills G."/>
            <person name="Bluhm B."/>
            <person name="Cannon C."/>
            <person name="Castanera R."/>
            <person name="Culley D."/>
            <person name="Daum C."/>
            <person name="Ezra D."/>
            <person name="Gonzalez J."/>
            <person name="Henrissat B."/>
            <person name="Kuo A."/>
            <person name="Liang C."/>
            <person name="Lipzen A."/>
            <person name="Lutzoni F."/>
            <person name="Magnuson J."/>
            <person name="Mondo S."/>
            <person name="Nolan M."/>
            <person name="Ohm R."/>
            <person name="Pangilinan J."/>
            <person name="Park H.-J."/>
            <person name="Ramirez L."/>
            <person name="Alfaro M."/>
            <person name="Sun H."/>
            <person name="Tritt A."/>
            <person name="Yoshinaga Y."/>
            <person name="Zwiers L.-H."/>
            <person name="Turgeon B."/>
            <person name="Goodwin S."/>
            <person name="Spatafora J."/>
            <person name="Crous P."/>
            <person name="Grigoriev I."/>
        </authorList>
    </citation>
    <scope>NUCLEOTIDE SEQUENCE</scope>
    <source>
        <strain evidence="2">CBS 101060</strain>
    </source>
</reference>